<dbReference type="PANTHER" id="PTHR30055">
    <property type="entry name" value="HTH-TYPE TRANSCRIPTIONAL REGULATOR RUTR"/>
    <property type="match status" value="1"/>
</dbReference>
<dbReference type="PANTHER" id="PTHR30055:SF226">
    <property type="entry name" value="HTH-TYPE TRANSCRIPTIONAL REGULATOR PKSA"/>
    <property type="match status" value="1"/>
</dbReference>
<dbReference type="Pfam" id="PF00440">
    <property type="entry name" value="TetR_N"/>
    <property type="match status" value="1"/>
</dbReference>
<feature type="DNA-binding region" description="H-T-H motif" evidence="2">
    <location>
        <begin position="43"/>
        <end position="62"/>
    </location>
</feature>
<sequence length="211" mass="22546">MKERTASGVPAPAQLTPKGDYRAASILQAATAVLARDGFGGATLGRIATEAGAQKRSVLYYFGSREQLLVRVVHSLGNQIAETVRADMPAMEDPRELLDAIVSSTWAGVTSDPQLVRAYFALVAGDTEAGEIDDALVTIKDIYRSLLRDQMLALQAAGWQLRGDVDVSASALFAMLRGLLLQWLEEGDVALSGGGLAQFRGLVIAQFHQSN</sequence>
<dbReference type="SUPFAM" id="SSF46689">
    <property type="entry name" value="Homeodomain-like"/>
    <property type="match status" value="1"/>
</dbReference>
<accession>A0AAU7AQI7</accession>
<keyword evidence="1 2" id="KW-0238">DNA-binding</keyword>
<protein>
    <submittedName>
        <fullName evidence="4">HTH-type transcriptional regulator BetI</fullName>
    </submittedName>
</protein>
<dbReference type="GO" id="GO:0003700">
    <property type="term" value="F:DNA-binding transcription factor activity"/>
    <property type="evidence" value="ECO:0007669"/>
    <property type="project" value="TreeGrafter"/>
</dbReference>
<dbReference type="Gene3D" id="1.10.357.10">
    <property type="entry name" value="Tetracycline Repressor, domain 2"/>
    <property type="match status" value="1"/>
</dbReference>
<organism evidence="4">
    <name type="scientific">Paraconexibacter sp. AEG42_29</name>
    <dbReference type="NCBI Taxonomy" id="2997339"/>
    <lineage>
        <taxon>Bacteria</taxon>
        <taxon>Bacillati</taxon>
        <taxon>Actinomycetota</taxon>
        <taxon>Thermoleophilia</taxon>
        <taxon>Solirubrobacterales</taxon>
        <taxon>Paraconexibacteraceae</taxon>
        <taxon>Paraconexibacter</taxon>
    </lineage>
</organism>
<evidence type="ECO:0000256" key="1">
    <source>
        <dbReference type="ARBA" id="ARBA00023125"/>
    </source>
</evidence>
<reference evidence="4" key="1">
    <citation type="submission" date="2022-12" db="EMBL/GenBank/DDBJ databases">
        <title>Paraconexibacter alkalitolerans sp. nov. and Baekduia alba sp. nov., isolated from soil and emended description of the genera Paraconexibacter (Chun et al., 2020) and Baekduia (An et al., 2020).</title>
        <authorList>
            <person name="Vieira S."/>
            <person name="Huber K.J."/>
            <person name="Geppert A."/>
            <person name="Wolf J."/>
            <person name="Neumann-Schaal M."/>
            <person name="Muesken M."/>
            <person name="Overmann J."/>
        </authorList>
    </citation>
    <scope>NUCLEOTIDE SEQUENCE</scope>
    <source>
        <strain evidence="4">AEG42_29</strain>
    </source>
</reference>
<dbReference type="RefSeq" id="WP_354700496.1">
    <property type="nucleotide sequence ID" value="NZ_CP114014.1"/>
</dbReference>
<dbReference type="InterPro" id="IPR036271">
    <property type="entry name" value="Tet_transcr_reg_TetR-rel_C_sf"/>
</dbReference>
<dbReference type="InterPro" id="IPR009057">
    <property type="entry name" value="Homeodomain-like_sf"/>
</dbReference>
<evidence type="ECO:0000259" key="3">
    <source>
        <dbReference type="PROSITE" id="PS50977"/>
    </source>
</evidence>
<dbReference type="PRINTS" id="PR00455">
    <property type="entry name" value="HTHTETR"/>
</dbReference>
<dbReference type="KEGG" id="parq:DSM112329_00775"/>
<evidence type="ECO:0000313" key="4">
    <source>
        <dbReference type="EMBL" id="XAY03949.1"/>
    </source>
</evidence>
<dbReference type="AlphaFoldDB" id="A0AAU7AQI7"/>
<dbReference type="EMBL" id="CP114014">
    <property type="protein sequence ID" value="XAY03949.1"/>
    <property type="molecule type" value="Genomic_DNA"/>
</dbReference>
<dbReference type="PROSITE" id="PS50977">
    <property type="entry name" value="HTH_TETR_2"/>
    <property type="match status" value="1"/>
</dbReference>
<dbReference type="InterPro" id="IPR050109">
    <property type="entry name" value="HTH-type_TetR-like_transc_reg"/>
</dbReference>
<gene>
    <name evidence="4" type="primary">betI_2</name>
    <name evidence="4" type="ORF">DSM112329_00775</name>
</gene>
<dbReference type="InterPro" id="IPR001647">
    <property type="entry name" value="HTH_TetR"/>
</dbReference>
<dbReference type="GO" id="GO:0000976">
    <property type="term" value="F:transcription cis-regulatory region binding"/>
    <property type="evidence" value="ECO:0007669"/>
    <property type="project" value="TreeGrafter"/>
</dbReference>
<feature type="domain" description="HTH tetR-type" evidence="3">
    <location>
        <begin position="20"/>
        <end position="80"/>
    </location>
</feature>
<proteinExistence type="predicted"/>
<dbReference type="SUPFAM" id="SSF48498">
    <property type="entry name" value="Tetracyclin repressor-like, C-terminal domain"/>
    <property type="match status" value="1"/>
</dbReference>
<evidence type="ECO:0000256" key="2">
    <source>
        <dbReference type="PROSITE-ProRule" id="PRU00335"/>
    </source>
</evidence>
<name>A0AAU7AQI7_9ACTN</name>